<name>A0AA38UDG6_9AGAR</name>
<feature type="transmembrane region" description="Helical" evidence="1">
    <location>
        <begin position="281"/>
        <end position="310"/>
    </location>
</feature>
<dbReference type="GO" id="GO:0006506">
    <property type="term" value="P:GPI anchor biosynthetic process"/>
    <property type="evidence" value="ECO:0007669"/>
    <property type="project" value="InterPro"/>
</dbReference>
<keyword evidence="1" id="KW-0812">Transmembrane</keyword>
<comment type="caution">
    <text evidence="2">The sequence shown here is derived from an EMBL/GenBank/DDBJ whole genome shotgun (WGS) entry which is preliminary data.</text>
</comment>
<dbReference type="AlphaFoldDB" id="A0AA38UDG6"/>
<keyword evidence="2" id="KW-0808">Transferase</keyword>
<feature type="transmembrane region" description="Helical" evidence="1">
    <location>
        <begin position="361"/>
        <end position="387"/>
    </location>
</feature>
<dbReference type="PANTHER" id="PTHR21329:SF3">
    <property type="entry name" value="PHOSPHATIDYLINOSITOL N-ACETYLGLUCOSAMINYLTRANSFERASE SUBUNIT Q"/>
    <property type="match status" value="1"/>
</dbReference>
<dbReference type="Proteomes" id="UP001163846">
    <property type="component" value="Unassembled WGS sequence"/>
</dbReference>
<feature type="transmembrane region" description="Helical" evidence="1">
    <location>
        <begin position="331"/>
        <end position="355"/>
    </location>
</feature>
<evidence type="ECO:0000256" key="1">
    <source>
        <dbReference type="SAM" id="Phobius"/>
    </source>
</evidence>
<keyword evidence="3" id="KW-1185">Reference proteome</keyword>
<feature type="transmembrane region" description="Helical" evidence="1">
    <location>
        <begin position="157"/>
        <end position="175"/>
    </location>
</feature>
<organism evidence="2 3">
    <name type="scientific">Lentinula raphanica</name>
    <dbReference type="NCBI Taxonomy" id="153919"/>
    <lineage>
        <taxon>Eukaryota</taxon>
        <taxon>Fungi</taxon>
        <taxon>Dikarya</taxon>
        <taxon>Basidiomycota</taxon>
        <taxon>Agaricomycotina</taxon>
        <taxon>Agaricomycetes</taxon>
        <taxon>Agaricomycetidae</taxon>
        <taxon>Agaricales</taxon>
        <taxon>Marasmiineae</taxon>
        <taxon>Omphalotaceae</taxon>
        <taxon>Lentinula</taxon>
    </lineage>
</organism>
<dbReference type="InterPro" id="IPR007720">
    <property type="entry name" value="PigQ/GPI1"/>
</dbReference>
<dbReference type="GO" id="GO:0016740">
    <property type="term" value="F:transferase activity"/>
    <property type="evidence" value="ECO:0007669"/>
    <property type="project" value="UniProtKB-KW"/>
</dbReference>
<accession>A0AA38UDG6</accession>
<proteinExistence type="predicted"/>
<feature type="transmembrane region" description="Helical" evidence="1">
    <location>
        <begin position="248"/>
        <end position="275"/>
    </location>
</feature>
<dbReference type="Pfam" id="PF05024">
    <property type="entry name" value="Gpi1"/>
    <property type="match status" value="1"/>
</dbReference>
<reference evidence="2" key="1">
    <citation type="submission" date="2022-08" db="EMBL/GenBank/DDBJ databases">
        <authorList>
            <consortium name="DOE Joint Genome Institute"/>
            <person name="Min B."/>
            <person name="Riley R."/>
            <person name="Sierra-Patev S."/>
            <person name="Naranjo-Ortiz M."/>
            <person name="Looney B."/>
            <person name="Konkel Z."/>
            <person name="Slot J.C."/>
            <person name="Sakamoto Y."/>
            <person name="Steenwyk J.L."/>
            <person name="Rokas A."/>
            <person name="Carro J."/>
            <person name="Camarero S."/>
            <person name="Ferreira P."/>
            <person name="Molpeceres G."/>
            <person name="Ruiz-Duenas F.J."/>
            <person name="Serrano A."/>
            <person name="Henrissat B."/>
            <person name="Drula E."/>
            <person name="Hughes K.W."/>
            <person name="Mata J.L."/>
            <person name="Ishikawa N.K."/>
            <person name="Vargas-Isla R."/>
            <person name="Ushijima S."/>
            <person name="Smith C.A."/>
            <person name="Ahrendt S."/>
            <person name="Andreopoulos W."/>
            <person name="He G."/>
            <person name="Labutti K."/>
            <person name="Lipzen A."/>
            <person name="Ng V."/>
            <person name="Sandor L."/>
            <person name="Barry K."/>
            <person name="Martinez A.T."/>
            <person name="Xiao Y."/>
            <person name="Gibbons J.G."/>
            <person name="Terashima K."/>
            <person name="Hibbett D.S."/>
            <person name="Grigoriev I.V."/>
        </authorList>
    </citation>
    <scope>NUCLEOTIDE SEQUENCE</scope>
    <source>
        <strain evidence="2">TFB9207</strain>
    </source>
</reference>
<dbReference type="EMBL" id="MU806259">
    <property type="protein sequence ID" value="KAJ3837255.1"/>
    <property type="molecule type" value="Genomic_DNA"/>
</dbReference>
<dbReference type="GO" id="GO:0005783">
    <property type="term" value="C:endoplasmic reticulum"/>
    <property type="evidence" value="ECO:0007669"/>
    <property type="project" value="TreeGrafter"/>
</dbReference>
<keyword evidence="1" id="KW-1133">Transmembrane helix</keyword>
<gene>
    <name evidence="2" type="ORF">F5878DRAFT_223833</name>
</gene>
<evidence type="ECO:0000313" key="2">
    <source>
        <dbReference type="EMBL" id="KAJ3837255.1"/>
    </source>
</evidence>
<dbReference type="GO" id="GO:0016020">
    <property type="term" value="C:membrane"/>
    <property type="evidence" value="ECO:0007669"/>
    <property type="project" value="InterPro"/>
</dbReference>
<protein>
    <submittedName>
        <fullName evidence="2">N-acetylglucosaminyl transferase component-domain-containing protein</fullName>
    </submittedName>
</protein>
<evidence type="ECO:0000313" key="3">
    <source>
        <dbReference type="Proteomes" id="UP001163846"/>
    </source>
</evidence>
<sequence>MDALNLDIDAFSDATRRTSVKSASRETSGISEDVVNQLNVAGVINAAVLERSSSMSNPSGTIRRMTKSAITTRMLNILQATLALSQSLVSHPIQVIGRLRVSQKFTVKDVSLTVQQMDVRAEQLSVLLRQTTALEPKRKGARIEAYSMKYTSFFNTLWLILNDVTIGYAFGVFLCENHKMLSEILRNFIEELLISWLQYMLYWLDSWPAGLKLNTELSRFYSGTFVDFIDIWGGILRHTIFPQLSNIIYIIGLISSFGALFGGMGGMTISIALFYDLFVIFTLHIYTCYAITMVVYERALWGLGSLWRLFRGKRFNVLRNRTDSWEYDIDQLLFGTLLFTLLAFLFPTVLAYYALFALLRLVTILCQAGLELLLAFMNHFPLFALVLKLKDPWRLPGGLYFGFVTVLVHANNKVVGTGAAEYDSARAPSGDLNEASHQARHSSEGLITTLIPVVENQPVTLKRLFLQYTRLWARLASHYNPLRLFKLLLVGRFLEPIPRHEKVNT</sequence>
<dbReference type="PANTHER" id="PTHR21329">
    <property type="entry name" value="PHOSPHATIDYLINOSITOL N-ACETYLGLUCOSAMINYLTRANSFERASE SUBUNIT Q-RELATED"/>
    <property type="match status" value="1"/>
</dbReference>
<keyword evidence="1" id="KW-0472">Membrane</keyword>